<dbReference type="RefSeq" id="WP_201369292.1">
    <property type="nucleotide sequence ID" value="NZ_BNJG01000001.1"/>
</dbReference>
<accession>A0ABQ3UI34</accession>
<name>A0ABQ3UI34_9CHLR</name>
<keyword evidence="2" id="KW-1185">Reference proteome</keyword>
<comment type="caution">
    <text evidence="1">The sequence shown here is derived from an EMBL/GenBank/DDBJ whole genome shotgun (WGS) entry which is preliminary data.</text>
</comment>
<dbReference type="EMBL" id="BNJG01000001">
    <property type="protein sequence ID" value="GHO52376.1"/>
    <property type="molecule type" value="Genomic_DNA"/>
</dbReference>
<evidence type="ECO:0008006" key="3">
    <source>
        <dbReference type="Google" id="ProtNLM"/>
    </source>
</evidence>
<evidence type="ECO:0000313" key="2">
    <source>
        <dbReference type="Proteomes" id="UP000654345"/>
    </source>
</evidence>
<protein>
    <recommendedName>
        <fullName evidence="3">Transcriptional regulator</fullName>
    </recommendedName>
</protein>
<sequence>MKPWFLAGSHPQDYAISTELVDGKQCGRLASTASQPGGFGTLMQGFKADVYHGKRMRLTGTVKTIDVHSWAGLWMRVDPTRDEPLAFDNMRDRPLSGTTDWQTYEVVLDVPVNATRIAFGILLRGSGQVWLSEVRFEEVDDTVLVTANSKAADRPGNLDFSAA</sequence>
<reference evidence="1 2" key="1">
    <citation type="journal article" date="2021" name="Int. J. Syst. Evol. Microbiol.">
        <title>Reticulibacter mediterranei gen. nov., sp. nov., within the new family Reticulibacteraceae fam. nov., and Ktedonospora formicarum gen. nov., sp. nov., Ktedonobacter robiniae sp. nov., Dictyobacter formicarum sp. nov. and Dictyobacter arantiisoli sp. nov., belonging to the class Ktedonobacteria.</title>
        <authorList>
            <person name="Yabe S."/>
            <person name="Zheng Y."/>
            <person name="Wang C.M."/>
            <person name="Sakai Y."/>
            <person name="Abe K."/>
            <person name="Yokota A."/>
            <person name="Donadio S."/>
            <person name="Cavaletti L."/>
            <person name="Monciardini P."/>
        </authorList>
    </citation>
    <scope>NUCLEOTIDE SEQUENCE [LARGE SCALE GENOMIC DNA]</scope>
    <source>
        <strain evidence="1 2">SOSP1-30</strain>
    </source>
</reference>
<gene>
    <name evidence="1" type="ORF">KSB_08510</name>
</gene>
<proteinExistence type="predicted"/>
<evidence type="ECO:0000313" key="1">
    <source>
        <dbReference type="EMBL" id="GHO52376.1"/>
    </source>
</evidence>
<dbReference type="Gene3D" id="2.60.120.260">
    <property type="entry name" value="Galactose-binding domain-like"/>
    <property type="match status" value="1"/>
</dbReference>
<organism evidence="1 2">
    <name type="scientific">Ktedonobacter robiniae</name>
    <dbReference type="NCBI Taxonomy" id="2778365"/>
    <lineage>
        <taxon>Bacteria</taxon>
        <taxon>Bacillati</taxon>
        <taxon>Chloroflexota</taxon>
        <taxon>Ktedonobacteria</taxon>
        <taxon>Ktedonobacterales</taxon>
        <taxon>Ktedonobacteraceae</taxon>
        <taxon>Ktedonobacter</taxon>
    </lineage>
</organism>
<dbReference type="Proteomes" id="UP000654345">
    <property type="component" value="Unassembled WGS sequence"/>
</dbReference>